<name>A0A0F0IG42_ASPPU</name>
<evidence type="ECO:0000256" key="3">
    <source>
        <dbReference type="ARBA" id="ARBA00023002"/>
    </source>
</evidence>
<evidence type="ECO:0000259" key="4">
    <source>
        <dbReference type="SMART" id="SM00829"/>
    </source>
</evidence>
<keyword evidence="3" id="KW-0560">Oxidoreductase</keyword>
<gene>
    <name evidence="5" type="ORF">P875_00127865</name>
</gene>
<dbReference type="STRING" id="1403190.A0A0F0IG42"/>
<dbReference type="OrthoDB" id="3233595at2759"/>
<keyword evidence="2" id="KW-0547">Nucleotide-binding</keyword>
<accession>A0A0F0IG42</accession>
<dbReference type="InterPro" id="IPR020843">
    <property type="entry name" value="ER"/>
</dbReference>
<sequence>MKEATVTSTLTVTVKDAPIPSPQPGQLLIRVVAAGLNPKDWKLPLFFLSDAPPSNQGDDIAGYVEAVGDGVVGFKKGDRVAALHQMFTPHGGYAEYAIAWAYTAFHVSDNVGFEEAATIPLAATTAALALYQTLSLPMPWNPQATDTPTPLVIYGGSTAVGSFALKLASLSNIHPLIVIAGNGASHVETLIDRGKGDTIIDYRNTDSSVLQSKIKDAANGAEIHHVFDAVAENGTYNTTAAALTAPGKIAAVWPPRAEDGAELPKGIEVEGVMVGSVHADPPAGKTLGDREFAAVFFAFIGRGLAGGWFSGHPVEVRQGGLNGIQKALTDLQKGKVSAVKYVVKVGETEGVQQQ</sequence>
<dbReference type="GO" id="GO:0000166">
    <property type="term" value="F:nucleotide binding"/>
    <property type="evidence" value="ECO:0007669"/>
    <property type="project" value="UniProtKB-KW"/>
</dbReference>
<dbReference type="Pfam" id="PF08240">
    <property type="entry name" value="ADH_N"/>
    <property type="match status" value="1"/>
</dbReference>
<dbReference type="PANTHER" id="PTHR45348:SF5">
    <property type="entry name" value="OXIDOREDUCTASE, PUTATIVE (AFU_ORTHOLOGUE AFUA_8G01420)-RELATED"/>
    <property type="match status" value="1"/>
</dbReference>
<feature type="domain" description="Enoyl reductase (ER)" evidence="4">
    <location>
        <begin position="5"/>
        <end position="343"/>
    </location>
</feature>
<dbReference type="AlphaFoldDB" id="A0A0F0IG42"/>
<evidence type="ECO:0000256" key="1">
    <source>
        <dbReference type="ARBA" id="ARBA00008072"/>
    </source>
</evidence>
<dbReference type="InterPro" id="IPR013154">
    <property type="entry name" value="ADH-like_N"/>
</dbReference>
<dbReference type="Gene3D" id="3.40.50.720">
    <property type="entry name" value="NAD(P)-binding Rossmann-like Domain"/>
    <property type="match status" value="1"/>
</dbReference>
<evidence type="ECO:0000313" key="6">
    <source>
        <dbReference type="Proteomes" id="UP000033540"/>
    </source>
</evidence>
<dbReference type="SUPFAM" id="SSF50129">
    <property type="entry name" value="GroES-like"/>
    <property type="match status" value="1"/>
</dbReference>
<reference evidence="5 6" key="1">
    <citation type="submission" date="2015-02" db="EMBL/GenBank/DDBJ databases">
        <title>Draft genome sequence of Aspergillus parasiticus SU-1.</title>
        <authorList>
            <person name="Yu J."/>
            <person name="Fedorova N."/>
            <person name="Yin Y."/>
            <person name="Losada L."/>
            <person name="Zafar N."/>
            <person name="Taujale R."/>
            <person name="Ehrlich K.C."/>
            <person name="Bhatnagar D."/>
            <person name="Cleveland T.E."/>
            <person name="Bennett J.W."/>
            <person name="Nierman W.C."/>
        </authorList>
    </citation>
    <scope>NUCLEOTIDE SEQUENCE [LARGE SCALE GENOMIC DNA]</scope>
    <source>
        <strain evidence="6">ATCC 56775 / NRRL 5862 / SRRC 143 / SU-1</strain>
    </source>
</reference>
<dbReference type="InterPro" id="IPR047122">
    <property type="entry name" value="Trans-enoyl_RdTase-like"/>
</dbReference>
<dbReference type="PANTHER" id="PTHR45348">
    <property type="entry name" value="HYPOTHETICAL OXIDOREDUCTASE (EUROFUNG)"/>
    <property type="match status" value="1"/>
</dbReference>
<protein>
    <submittedName>
        <fullName evidence="5">Alcohol dehydrogenase GroES-like domain protein</fullName>
    </submittedName>
</protein>
<proteinExistence type="inferred from homology"/>
<dbReference type="SMART" id="SM00829">
    <property type="entry name" value="PKS_ER"/>
    <property type="match status" value="1"/>
</dbReference>
<comment type="caution">
    <text evidence="5">The sequence shown here is derived from an EMBL/GenBank/DDBJ whole genome shotgun (WGS) entry which is preliminary data.</text>
</comment>
<evidence type="ECO:0000256" key="2">
    <source>
        <dbReference type="ARBA" id="ARBA00022741"/>
    </source>
</evidence>
<dbReference type="CDD" id="cd08249">
    <property type="entry name" value="enoyl_reductase_like"/>
    <property type="match status" value="1"/>
</dbReference>
<dbReference type="Gene3D" id="3.90.180.10">
    <property type="entry name" value="Medium-chain alcohol dehydrogenases, catalytic domain"/>
    <property type="match status" value="1"/>
</dbReference>
<dbReference type="InterPro" id="IPR036291">
    <property type="entry name" value="NAD(P)-bd_dom_sf"/>
</dbReference>
<evidence type="ECO:0000313" key="5">
    <source>
        <dbReference type="EMBL" id="KJK66789.1"/>
    </source>
</evidence>
<dbReference type="SUPFAM" id="SSF51735">
    <property type="entry name" value="NAD(P)-binding Rossmann-fold domains"/>
    <property type="match status" value="1"/>
</dbReference>
<dbReference type="Proteomes" id="UP000033540">
    <property type="component" value="Unassembled WGS sequence"/>
</dbReference>
<dbReference type="InterPro" id="IPR011032">
    <property type="entry name" value="GroES-like_sf"/>
</dbReference>
<dbReference type="GO" id="GO:0016651">
    <property type="term" value="F:oxidoreductase activity, acting on NAD(P)H"/>
    <property type="evidence" value="ECO:0007669"/>
    <property type="project" value="InterPro"/>
</dbReference>
<comment type="similarity">
    <text evidence="1">Belongs to the zinc-containing alcohol dehydrogenase family.</text>
</comment>
<dbReference type="EMBL" id="JZEE01000232">
    <property type="protein sequence ID" value="KJK66789.1"/>
    <property type="molecule type" value="Genomic_DNA"/>
</dbReference>
<organism evidence="5 6">
    <name type="scientific">Aspergillus parasiticus (strain ATCC 56775 / NRRL 5862 / SRRC 143 / SU-1)</name>
    <dbReference type="NCBI Taxonomy" id="1403190"/>
    <lineage>
        <taxon>Eukaryota</taxon>
        <taxon>Fungi</taxon>
        <taxon>Dikarya</taxon>
        <taxon>Ascomycota</taxon>
        <taxon>Pezizomycotina</taxon>
        <taxon>Eurotiomycetes</taxon>
        <taxon>Eurotiomycetidae</taxon>
        <taxon>Eurotiales</taxon>
        <taxon>Aspergillaceae</taxon>
        <taxon>Aspergillus</taxon>
        <taxon>Aspergillus subgen. Circumdati</taxon>
    </lineage>
</organism>